<evidence type="ECO:0000259" key="3">
    <source>
        <dbReference type="Pfam" id="PF22124"/>
    </source>
</evidence>
<protein>
    <submittedName>
        <fullName evidence="4">Alpha-L-fucosidase 2</fullName>
    </submittedName>
</protein>
<dbReference type="InterPro" id="IPR054363">
    <property type="entry name" value="GH95_cat"/>
</dbReference>
<dbReference type="SUPFAM" id="SSF48208">
    <property type="entry name" value="Six-hairpin glycosidases"/>
    <property type="match status" value="1"/>
</dbReference>
<feature type="domain" description="Glycosyl hydrolase family 95 N-terminal" evidence="1">
    <location>
        <begin position="10"/>
        <end position="264"/>
    </location>
</feature>
<sequence length="773" mass="87770">MNTYTDDLKLWYKEPANNWDEALPTGNGRLGGMVFGNIYSERIQLNEDSVWYGGPIDRNNPDAYKNLDKIRSLLMEGKIKEAEELSALALSGTPECQRHYETLGDLYLFFTNEKGEVTNYTRELDLTTGVIQTDFTLDGTRYTRSVFTSFPHQVMVVRLRSDKPNGLNFHTQLSRGTAPWNFEPFSTHKFRYNGGFNAYIDKSCTVGSDSSLMTGQCGGKGAVEFSSRIKVQAEGGSVRTLGNSVIVENANTVTIFLTANTTFRVENPELYCQTQLEQISQQPYEVIYQEYLTDYQSLFNRVEIDVRTDRGVFLNSLATNERIERFKEGKDDYGLLNLFFQYGRYLLLSSSRPGSLPANLQGIWNKDMLPIWDSKYTININTQMNYWPAETCNLSECHLPLFDLLERMRENGRKTAKVMYNCRGFMAHHNTDIWADTAPQDVCLSSTYWVMGAAWLSIHLWEHYQFTLDGEFLKQAYPTMKEASEFLLDFLIESPDGKLITCPTISPENEYRLPSGETGVMCMGASMDSQITMELFTACINASLILGIDEDFRNTLTETLQQIPTPEIGKYGQIKEWVEDYEEIEPGHRHISHLFALHPGSQISPESTPELAAAARKTLERRLSFGGGHTGWSKAWIINMWARLGAGEESLKNIEELIKNSTLPNLFDNHPPFQIDGNFGCTAGIAEMLLQSHEDVIHLLPALPDRWKNGYVKGLKARGGYEISLEWNANKLTHLEIVANHYSEVTLRYNDTIFTLLLEKGNVYSISDFSSSN</sequence>
<organism evidence="4 5">
    <name type="scientific">Anaerosporobacter mobilis DSM 15930</name>
    <dbReference type="NCBI Taxonomy" id="1120996"/>
    <lineage>
        <taxon>Bacteria</taxon>
        <taxon>Bacillati</taxon>
        <taxon>Bacillota</taxon>
        <taxon>Clostridia</taxon>
        <taxon>Lachnospirales</taxon>
        <taxon>Lachnospiraceae</taxon>
        <taxon>Anaerosporobacter</taxon>
    </lineage>
</organism>
<dbReference type="Proteomes" id="UP000184038">
    <property type="component" value="Unassembled WGS sequence"/>
</dbReference>
<dbReference type="GO" id="GO:0005975">
    <property type="term" value="P:carbohydrate metabolic process"/>
    <property type="evidence" value="ECO:0007669"/>
    <property type="project" value="InterPro"/>
</dbReference>
<keyword evidence="5" id="KW-1185">Reference proteome</keyword>
<dbReference type="AlphaFoldDB" id="A0A1M7KBM0"/>
<dbReference type="PIRSF" id="PIRSF007663">
    <property type="entry name" value="UCP007663"/>
    <property type="match status" value="1"/>
</dbReference>
<evidence type="ECO:0000313" key="5">
    <source>
        <dbReference type="Proteomes" id="UP000184038"/>
    </source>
</evidence>
<dbReference type="InterPro" id="IPR012341">
    <property type="entry name" value="6hp_glycosidase-like_sf"/>
</dbReference>
<dbReference type="OrthoDB" id="9802600at2"/>
<gene>
    <name evidence="4" type="ORF">SAMN02746066_02640</name>
</gene>
<name>A0A1M7KBM0_9FIRM</name>
<dbReference type="Gene3D" id="1.50.10.10">
    <property type="match status" value="1"/>
</dbReference>
<dbReference type="GO" id="GO:0004560">
    <property type="term" value="F:alpha-L-fucosidase activity"/>
    <property type="evidence" value="ECO:0007669"/>
    <property type="project" value="InterPro"/>
</dbReference>
<dbReference type="FunFam" id="1.50.10.10:FF:000028">
    <property type="entry name" value="Alpha-L-fucosidase 2"/>
    <property type="match status" value="1"/>
</dbReference>
<dbReference type="InterPro" id="IPR049053">
    <property type="entry name" value="AFCA-like_C"/>
</dbReference>
<evidence type="ECO:0000313" key="4">
    <source>
        <dbReference type="EMBL" id="SHM62403.1"/>
    </source>
</evidence>
<feature type="domain" description="Glycosyl hydrolase family 95 catalytic" evidence="3">
    <location>
        <begin position="284"/>
        <end position="689"/>
    </location>
</feature>
<dbReference type="STRING" id="1120996.SAMN02746066_02640"/>
<dbReference type="InterPro" id="IPR008928">
    <property type="entry name" value="6-hairpin_glycosidase_sf"/>
</dbReference>
<accession>A0A1M7KBM0</accession>
<evidence type="ECO:0000259" key="2">
    <source>
        <dbReference type="Pfam" id="PF21307"/>
    </source>
</evidence>
<dbReference type="InterPro" id="IPR027414">
    <property type="entry name" value="GH95_N_dom"/>
</dbReference>
<dbReference type="InterPro" id="IPR016518">
    <property type="entry name" value="Alpha-L-fucosidase"/>
</dbReference>
<dbReference type="Pfam" id="PF14498">
    <property type="entry name" value="Glyco_hyd_65N_2"/>
    <property type="match status" value="1"/>
</dbReference>
<feature type="domain" description="Alpha fucosidase A-like C-terminal" evidence="2">
    <location>
        <begin position="691"/>
        <end position="752"/>
    </location>
</feature>
<dbReference type="Pfam" id="PF21307">
    <property type="entry name" value="Glyco_hydro_95_C"/>
    <property type="match status" value="1"/>
</dbReference>
<dbReference type="PANTHER" id="PTHR31084:SF0">
    <property type="entry name" value="ALPHA-L-FUCOSIDASE 2"/>
    <property type="match status" value="1"/>
</dbReference>
<dbReference type="RefSeq" id="WP_073288434.1">
    <property type="nucleotide sequence ID" value="NZ_FRCP01000013.1"/>
</dbReference>
<reference evidence="4 5" key="1">
    <citation type="submission" date="2016-11" db="EMBL/GenBank/DDBJ databases">
        <authorList>
            <person name="Jaros S."/>
            <person name="Januszkiewicz K."/>
            <person name="Wedrychowicz H."/>
        </authorList>
    </citation>
    <scope>NUCLEOTIDE SEQUENCE [LARGE SCALE GENOMIC DNA]</scope>
    <source>
        <strain evidence="4 5">DSM 15930</strain>
    </source>
</reference>
<dbReference type="EMBL" id="FRCP01000013">
    <property type="protein sequence ID" value="SHM62403.1"/>
    <property type="molecule type" value="Genomic_DNA"/>
</dbReference>
<dbReference type="PANTHER" id="PTHR31084">
    <property type="entry name" value="ALPHA-L-FUCOSIDASE 2"/>
    <property type="match status" value="1"/>
</dbReference>
<dbReference type="Pfam" id="PF22124">
    <property type="entry name" value="Glyco_hydro_95_cat"/>
    <property type="match status" value="1"/>
</dbReference>
<proteinExistence type="predicted"/>
<evidence type="ECO:0000259" key="1">
    <source>
        <dbReference type="Pfam" id="PF14498"/>
    </source>
</evidence>